<dbReference type="InterPro" id="IPR036291">
    <property type="entry name" value="NAD(P)-bd_dom_sf"/>
</dbReference>
<dbReference type="InterPro" id="IPR051267">
    <property type="entry name" value="STEAP_metalloreductase"/>
</dbReference>
<dbReference type="PANTHER" id="PTHR14239">
    <property type="entry name" value="DUDULIN-RELATED"/>
    <property type="match status" value="1"/>
</dbReference>
<sequence length="218" mass="22079">MSNISIIGTGNMARTIGARAVAGGNTVEVMGRDQSKAADLAKALGGGATTGEWGTAPAGDIVIVALLYDGVVPVVAQYGDALAGKVIVDISNPFNSTFDGLAHREETSIAQEVAKAAPASASVVKAFNTIFRHVLEKGRPDVFIAGDNAQAKASVAAFIESLGLRPLDVGGLKMAHWLEGAGVVTVGLANHGVGNLDFALSITELPIVGPAISSTSFA</sequence>
<dbReference type="Gene3D" id="3.40.50.720">
    <property type="entry name" value="NAD(P)-binding Rossmann-like Domain"/>
    <property type="match status" value="1"/>
</dbReference>
<evidence type="ECO:0000256" key="1">
    <source>
        <dbReference type="ARBA" id="ARBA00023002"/>
    </source>
</evidence>
<dbReference type="SUPFAM" id="SSF51735">
    <property type="entry name" value="NAD(P)-binding Rossmann-fold domains"/>
    <property type="match status" value="1"/>
</dbReference>
<keyword evidence="4" id="KW-1185">Reference proteome</keyword>
<evidence type="ECO:0000313" key="4">
    <source>
        <dbReference type="Proteomes" id="UP001595851"/>
    </source>
</evidence>
<evidence type="ECO:0000259" key="2">
    <source>
        <dbReference type="Pfam" id="PF03807"/>
    </source>
</evidence>
<dbReference type="Pfam" id="PF03807">
    <property type="entry name" value="F420_oxidored"/>
    <property type="match status" value="1"/>
</dbReference>
<comment type="caution">
    <text evidence="3">The sequence shown here is derived from an EMBL/GenBank/DDBJ whole genome shotgun (WGS) entry which is preliminary data.</text>
</comment>
<name>A0ABV8GCP3_9ACTN</name>
<dbReference type="EMBL" id="JBHSBI010000014">
    <property type="protein sequence ID" value="MFC4010849.1"/>
    <property type="molecule type" value="Genomic_DNA"/>
</dbReference>
<dbReference type="InterPro" id="IPR028939">
    <property type="entry name" value="P5C_Rdtase_cat_N"/>
</dbReference>
<feature type="domain" description="Pyrroline-5-carboxylate reductase catalytic N-terminal" evidence="2">
    <location>
        <begin position="4"/>
        <end position="93"/>
    </location>
</feature>
<dbReference type="PANTHER" id="PTHR14239:SF10">
    <property type="entry name" value="REDUCTASE"/>
    <property type="match status" value="1"/>
</dbReference>
<organism evidence="3 4">
    <name type="scientific">Nonomuraea purpurea</name>
    <dbReference type="NCBI Taxonomy" id="1849276"/>
    <lineage>
        <taxon>Bacteria</taxon>
        <taxon>Bacillati</taxon>
        <taxon>Actinomycetota</taxon>
        <taxon>Actinomycetes</taxon>
        <taxon>Streptosporangiales</taxon>
        <taxon>Streptosporangiaceae</taxon>
        <taxon>Nonomuraea</taxon>
    </lineage>
</organism>
<dbReference type="Proteomes" id="UP001595851">
    <property type="component" value="Unassembled WGS sequence"/>
</dbReference>
<dbReference type="RefSeq" id="WP_379530825.1">
    <property type="nucleotide sequence ID" value="NZ_JBHSBI010000014.1"/>
</dbReference>
<accession>A0ABV8GCP3</accession>
<evidence type="ECO:0000313" key="3">
    <source>
        <dbReference type="EMBL" id="MFC4010849.1"/>
    </source>
</evidence>
<reference evidence="4" key="1">
    <citation type="journal article" date="2019" name="Int. J. Syst. Evol. Microbiol.">
        <title>The Global Catalogue of Microorganisms (GCM) 10K type strain sequencing project: providing services to taxonomists for standard genome sequencing and annotation.</title>
        <authorList>
            <consortium name="The Broad Institute Genomics Platform"/>
            <consortium name="The Broad Institute Genome Sequencing Center for Infectious Disease"/>
            <person name="Wu L."/>
            <person name="Ma J."/>
        </authorList>
    </citation>
    <scope>NUCLEOTIDE SEQUENCE [LARGE SCALE GENOMIC DNA]</scope>
    <source>
        <strain evidence="4">TBRC 1276</strain>
    </source>
</reference>
<protein>
    <submittedName>
        <fullName evidence="3">NADPH-dependent F420 reductase</fullName>
    </submittedName>
</protein>
<proteinExistence type="predicted"/>
<keyword evidence="1" id="KW-0560">Oxidoreductase</keyword>
<gene>
    <name evidence="3" type="ORF">ACFOY2_26715</name>
</gene>